<protein>
    <recommendedName>
        <fullName evidence="4">DUF2894 domain-containing protein</fullName>
    </recommendedName>
</protein>
<keyword evidence="2" id="KW-0614">Plasmid</keyword>
<evidence type="ECO:0008006" key="4">
    <source>
        <dbReference type="Google" id="ProtNLM"/>
    </source>
</evidence>
<sequence length="194" mass="21419">MNDVSDSVTRAHAMLDAWREHGDARANPMQLRLIEALARRASQHHGEARRVLDARLSNLLDAQAMRDDARDDAAQAPMQSPLASLLDEMNQRAATHADPAELLDALRSIWSTVSAEKRLRESQAQVPKNAGPLNSNSLVHRSLSLMREVSPEYLQHFLGFIDALSWMEALTLASGAPAKEAPRATTKKSARKAR</sequence>
<name>R4WS29_9BURK</name>
<organism evidence="2 3">
    <name type="scientific">Caballeronia insecticola</name>
    <dbReference type="NCBI Taxonomy" id="758793"/>
    <lineage>
        <taxon>Bacteria</taxon>
        <taxon>Pseudomonadati</taxon>
        <taxon>Pseudomonadota</taxon>
        <taxon>Betaproteobacteria</taxon>
        <taxon>Burkholderiales</taxon>
        <taxon>Burkholderiaceae</taxon>
        <taxon>Caballeronia</taxon>
    </lineage>
</organism>
<dbReference type="AlphaFoldDB" id="R4WS29"/>
<dbReference type="EMBL" id="AP013061">
    <property type="protein sequence ID" value="BAN27389.1"/>
    <property type="molecule type" value="Genomic_DNA"/>
</dbReference>
<evidence type="ECO:0000313" key="2">
    <source>
        <dbReference type="EMBL" id="BAN27389.1"/>
    </source>
</evidence>
<reference evidence="2 3" key="2">
    <citation type="journal article" date="2018" name="Int. J. Syst. Evol. Microbiol.">
        <title>Burkholderia insecticola sp. nov., a gut symbiotic bacterium of the bean bug Riptortus pedestris.</title>
        <authorList>
            <person name="Takeshita K."/>
            <person name="Tamaki H."/>
            <person name="Ohbayashi T."/>
            <person name="Meng X.-Y."/>
            <person name="Sone T."/>
            <person name="Mitani Y."/>
            <person name="Peeters C."/>
            <person name="Kikuchi Y."/>
            <person name="Vandamme P."/>
        </authorList>
    </citation>
    <scope>NUCLEOTIDE SEQUENCE [LARGE SCALE GENOMIC DNA]</scope>
    <source>
        <strain evidence="2">RPE64</strain>
        <plasmid evidence="2 3">p1</plasmid>
    </source>
</reference>
<gene>
    <name evidence="2" type="ORF">BRPE64_DCDS04530</name>
</gene>
<dbReference type="InterPro" id="IPR021549">
    <property type="entry name" value="DUF2894"/>
</dbReference>
<geneLocation type="plasmid" evidence="2 3">
    <name>p1</name>
</geneLocation>
<evidence type="ECO:0000313" key="3">
    <source>
        <dbReference type="Proteomes" id="UP000013966"/>
    </source>
</evidence>
<reference evidence="2 3" key="1">
    <citation type="journal article" date="2013" name="Genome Announc.">
        <title>Complete Genome Sequence of Burkholderia sp. Strain RPE64, Bacterial Symbiont of the Bean Bug Riptortus pedestris.</title>
        <authorList>
            <person name="Shibata T.F."/>
            <person name="Maeda T."/>
            <person name="Nikoh N."/>
            <person name="Yamaguchi K."/>
            <person name="Oshima K."/>
            <person name="Hattori M."/>
            <person name="Nishiyama T."/>
            <person name="Hasebe M."/>
            <person name="Fukatsu T."/>
            <person name="Kikuchi Y."/>
            <person name="Shigenobu S."/>
        </authorList>
    </citation>
    <scope>NUCLEOTIDE SEQUENCE [LARGE SCALE GENOMIC DNA]</scope>
    <source>
        <plasmid evidence="2 3">p1</plasmid>
    </source>
</reference>
<dbReference type="Pfam" id="PF11445">
    <property type="entry name" value="DUF2894"/>
    <property type="match status" value="1"/>
</dbReference>
<dbReference type="KEGG" id="buo:BRPE64_DCDS04530"/>
<dbReference type="HOGENOM" id="CLU_082347_0_0_4"/>
<accession>R4WS29</accession>
<keyword evidence="3" id="KW-1185">Reference proteome</keyword>
<dbReference type="Proteomes" id="UP000013966">
    <property type="component" value="Plasmid p1"/>
</dbReference>
<proteinExistence type="predicted"/>
<feature type="compositionally biased region" description="Basic residues" evidence="1">
    <location>
        <begin position="185"/>
        <end position="194"/>
    </location>
</feature>
<feature type="region of interest" description="Disordered" evidence="1">
    <location>
        <begin position="175"/>
        <end position="194"/>
    </location>
</feature>
<dbReference type="PATRIC" id="fig|758793.3.peg.5600"/>
<evidence type="ECO:0000256" key="1">
    <source>
        <dbReference type="SAM" id="MobiDB-lite"/>
    </source>
</evidence>